<keyword evidence="1 4" id="KW-0489">Methyltransferase</keyword>
<name>A0ABS9SNS4_9BACT</name>
<reference evidence="4 5" key="1">
    <citation type="submission" date="2022-02" db="EMBL/GenBank/DDBJ databases">
        <authorList>
            <person name="Min J."/>
        </authorList>
    </citation>
    <scope>NUCLEOTIDE SEQUENCE [LARGE SCALE GENOMIC DNA]</scope>
    <source>
        <strain evidence="4 5">GR10-1</strain>
    </source>
</reference>
<comment type="caution">
    <text evidence="4">The sequence shown here is derived from an EMBL/GenBank/DDBJ whole genome shotgun (WGS) entry which is preliminary data.</text>
</comment>
<dbReference type="GO" id="GO:0008168">
    <property type="term" value="F:methyltransferase activity"/>
    <property type="evidence" value="ECO:0007669"/>
    <property type="project" value="UniProtKB-KW"/>
</dbReference>
<keyword evidence="3" id="KW-0949">S-adenosyl-L-methionine</keyword>
<keyword evidence="2" id="KW-0808">Transferase</keyword>
<dbReference type="PANTHER" id="PTHR30481:SF2">
    <property type="entry name" value="SITE-SPECIFIC DNA-METHYLTRANSFERASE (ADENINE-SPECIFIC)"/>
    <property type="match status" value="1"/>
</dbReference>
<evidence type="ECO:0000256" key="2">
    <source>
        <dbReference type="ARBA" id="ARBA00022679"/>
    </source>
</evidence>
<dbReference type="RefSeq" id="WP_240832067.1">
    <property type="nucleotide sequence ID" value="NZ_JAKWBL010000004.1"/>
</dbReference>
<dbReference type="SUPFAM" id="SSF53335">
    <property type="entry name" value="S-adenosyl-L-methionine-dependent methyltransferases"/>
    <property type="match status" value="1"/>
</dbReference>
<dbReference type="InterPro" id="IPR029063">
    <property type="entry name" value="SAM-dependent_MTases_sf"/>
</dbReference>
<dbReference type="EMBL" id="JAKWBL010000004">
    <property type="protein sequence ID" value="MCH5600053.1"/>
    <property type="molecule type" value="Genomic_DNA"/>
</dbReference>
<evidence type="ECO:0000313" key="5">
    <source>
        <dbReference type="Proteomes" id="UP001202248"/>
    </source>
</evidence>
<protein>
    <submittedName>
        <fullName evidence="4">DNA adenine methylase</fullName>
    </submittedName>
</protein>
<evidence type="ECO:0000256" key="3">
    <source>
        <dbReference type="ARBA" id="ARBA00022691"/>
    </source>
</evidence>
<evidence type="ECO:0000313" key="4">
    <source>
        <dbReference type="EMBL" id="MCH5600053.1"/>
    </source>
</evidence>
<dbReference type="PRINTS" id="PR00505">
    <property type="entry name" value="D12N6MTFRASE"/>
</dbReference>
<dbReference type="GO" id="GO:0032259">
    <property type="term" value="P:methylation"/>
    <property type="evidence" value="ECO:0007669"/>
    <property type="project" value="UniProtKB-KW"/>
</dbReference>
<accession>A0ABS9SNS4</accession>
<sequence length="297" mass="34127">MKNQMTMFDLGEQSIGQAIINVASVPQRSPFRYPGGKTWLIPTVRQWLKQENKIAKELIEPFAGGGIVSLTAAFEKMAEQIIMVEKDEEIAAVWEVILNGKNKWLAEKIYSYDLTHANVKAELENPNKELQDIAFCTILKNRVFHGGILAKGSGMIKNGENGKGIASRWYPKTLRDRILAINYVKDKISFISGDAFQVLEENLDNKNAYFFIDPPYTIAGKRLYTHFDIDHENLFQLTAQLKGKFMLTYDDTPEIRQLTEKHNLQYRTIPMKTTLHFEKNEIIISDNFSWWADSNSR</sequence>
<organism evidence="4 5">
    <name type="scientific">Niabella ginsengisoli</name>
    <dbReference type="NCBI Taxonomy" id="522298"/>
    <lineage>
        <taxon>Bacteria</taxon>
        <taxon>Pseudomonadati</taxon>
        <taxon>Bacteroidota</taxon>
        <taxon>Chitinophagia</taxon>
        <taxon>Chitinophagales</taxon>
        <taxon>Chitinophagaceae</taxon>
        <taxon>Niabella</taxon>
    </lineage>
</organism>
<dbReference type="Proteomes" id="UP001202248">
    <property type="component" value="Unassembled WGS sequence"/>
</dbReference>
<dbReference type="Pfam" id="PF02086">
    <property type="entry name" value="MethyltransfD12"/>
    <property type="match status" value="1"/>
</dbReference>
<gene>
    <name evidence="4" type="ORF">MKP09_20100</name>
</gene>
<proteinExistence type="predicted"/>
<dbReference type="PANTHER" id="PTHR30481">
    <property type="entry name" value="DNA ADENINE METHYLASE"/>
    <property type="match status" value="1"/>
</dbReference>
<evidence type="ECO:0000256" key="1">
    <source>
        <dbReference type="ARBA" id="ARBA00022603"/>
    </source>
</evidence>
<dbReference type="InterPro" id="IPR012327">
    <property type="entry name" value="MeTrfase_D12"/>
</dbReference>
<keyword evidence="5" id="KW-1185">Reference proteome</keyword>
<dbReference type="Gene3D" id="3.40.50.150">
    <property type="entry name" value="Vaccinia Virus protein VP39"/>
    <property type="match status" value="2"/>
</dbReference>